<evidence type="ECO:0000256" key="1">
    <source>
        <dbReference type="SAM" id="MobiDB-lite"/>
    </source>
</evidence>
<comment type="caution">
    <text evidence="2">The sequence shown here is derived from an EMBL/GenBank/DDBJ whole genome shotgun (WGS) entry which is preliminary data.</text>
</comment>
<gene>
    <name evidence="2" type="ORF">KLDO_g2474</name>
</gene>
<evidence type="ECO:0000313" key="3">
    <source>
        <dbReference type="Proteomes" id="UP000031516"/>
    </source>
</evidence>
<dbReference type="AlphaFoldDB" id="A0A0A8L7I8"/>
<proteinExistence type="predicted"/>
<reference evidence="2 3" key="1">
    <citation type="submission" date="2014-03" db="EMBL/GenBank/DDBJ databases">
        <title>The genome of Kluyveromyces dobzhanskii.</title>
        <authorList>
            <person name="Nystedt B."/>
            <person name="Astrom S."/>
        </authorList>
    </citation>
    <scope>NUCLEOTIDE SEQUENCE [LARGE SCALE GENOMIC DNA]</scope>
    <source>
        <strain evidence="2 3">CBS 2104</strain>
    </source>
</reference>
<feature type="region of interest" description="Disordered" evidence="1">
    <location>
        <begin position="32"/>
        <end position="56"/>
    </location>
</feature>
<protein>
    <submittedName>
        <fullName evidence="2">WGS project CCBQ000000000 data, contig 00106</fullName>
    </submittedName>
</protein>
<feature type="compositionally biased region" description="Low complexity" evidence="1">
    <location>
        <begin position="32"/>
        <end position="44"/>
    </location>
</feature>
<name>A0A0A8L7I8_9SACH</name>
<evidence type="ECO:0000313" key="2">
    <source>
        <dbReference type="EMBL" id="CDO94196.1"/>
    </source>
</evidence>
<dbReference type="OrthoDB" id="4035709at2759"/>
<dbReference type="EMBL" id="CCBQ010000037">
    <property type="protein sequence ID" value="CDO94196.1"/>
    <property type="molecule type" value="Genomic_DNA"/>
</dbReference>
<keyword evidence="3" id="KW-1185">Reference proteome</keyword>
<sequence length="72" mass="8028">MAGSLTKYIPRGSIWLCPLIIIASDLIVNGMSTQRSSPTSQKQSPKPKPAAPARKEVPRVILHRIEEFMKKQ</sequence>
<dbReference type="Proteomes" id="UP000031516">
    <property type="component" value="Unassembled WGS sequence"/>
</dbReference>
<organism evidence="2 3">
    <name type="scientific">Kluyveromyces dobzhanskii CBS 2104</name>
    <dbReference type="NCBI Taxonomy" id="1427455"/>
    <lineage>
        <taxon>Eukaryota</taxon>
        <taxon>Fungi</taxon>
        <taxon>Dikarya</taxon>
        <taxon>Ascomycota</taxon>
        <taxon>Saccharomycotina</taxon>
        <taxon>Saccharomycetes</taxon>
        <taxon>Saccharomycetales</taxon>
        <taxon>Saccharomycetaceae</taxon>
        <taxon>Kluyveromyces</taxon>
    </lineage>
</organism>
<accession>A0A0A8L7I8</accession>